<proteinExistence type="predicted"/>
<evidence type="ECO:0000313" key="3">
    <source>
        <dbReference type="Proteomes" id="UP000091979"/>
    </source>
</evidence>
<dbReference type="OrthoDB" id="9773459at2"/>
<gene>
    <name evidence="2" type="ORF">SP90_15165</name>
</gene>
<accession>A0A1B7X999</accession>
<dbReference type="GO" id="GO:0050918">
    <property type="term" value="P:positive chemotaxis"/>
    <property type="evidence" value="ECO:0007669"/>
    <property type="project" value="TreeGrafter"/>
</dbReference>
<dbReference type="InterPro" id="IPR001543">
    <property type="entry name" value="FliN-like_C"/>
</dbReference>
<dbReference type="GO" id="GO:0071978">
    <property type="term" value="P:bacterial-type flagellum-dependent swarming motility"/>
    <property type="evidence" value="ECO:0007669"/>
    <property type="project" value="TreeGrafter"/>
</dbReference>
<dbReference type="Gene3D" id="2.30.330.10">
    <property type="entry name" value="SpoA-like"/>
    <property type="match status" value="1"/>
</dbReference>
<keyword evidence="3" id="KW-1185">Reference proteome</keyword>
<dbReference type="PANTHER" id="PTHR30034">
    <property type="entry name" value="FLAGELLAR MOTOR SWITCH PROTEIN FLIM"/>
    <property type="match status" value="1"/>
</dbReference>
<dbReference type="RefSeq" id="WP_066858227.1">
    <property type="nucleotide sequence ID" value="NZ_JXMS01000034.1"/>
</dbReference>
<evidence type="ECO:0000313" key="2">
    <source>
        <dbReference type="EMBL" id="OBQ45955.1"/>
    </source>
</evidence>
<name>A0A1B7X999_9BACT</name>
<evidence type="ECO:0000259" key="1">
    <source>
        <dbReference type="Pfam" id="PF01052"/>
    </source>
</evidence>
<dbReference type="PANTHER" id="PTHR30034:SF6">
    <property type="entry name" value="YOP PROTEINS TRANSLOCATION PROTEIN Q"/>
    <property type="match status" value="1"/>
</dbReference>
<reference evidence="2 3" key="1">
    <citation type="submission" date="2015-01" db="EMBL/GenBank/DDBJ databases">
        <title>Desulfovibrio sp. JC271 draft genome sequence.</title>
        <authorList>
            <person name="Shivani Y."/>
            <person name="Subhash Y."/>
            <person name="Sasikala C."/>
            <person name="Ramana C.V."/>
        </authorList>
    </citation>
    <scope>NUCLEOTIDE SEQUENCE [LARGE SCALE GENOMIC DNA]</scope>
    <source>
        <strain evidence="2 3">JC271</strain>
    </source>
</reference>
<dbReference type="AlphaFoldDB" id="A0A1B7X999"/>
<dbReference type="Pfam" id="PF01052">
    <property type="entry name" value="FliMN_C"/>
    <property type="match status" value="1"/>
</dbReference>
<dbReference type="SUPFAM" id="SSF101801">
    <property type="entry name" value="Surface presentation of antigens (SPOA)"/>
    <property type="match status" value="1"/>
</dbReference>
<dbReference type="STRING" id="1560234.SP90_15165"/>
<feature type="domain" description="Flagellar motor switch protein FliN-like C-terminal" evidence="1">
    <location>
        <begin position="317"/>
        <end position="384"/>
    </location>
</feature>
<comment type="caution">
    <text evidence="2">The sequence shown here is derived from an EMBL/GenBank/DDBJ whole genome shotgun (WGS) entry which is preliminary data.</text>
</comment>
<dbReference type="Proteomes" id="UP000091979">
    <property type="component" value="Unassembled WGS sequence"/>
</dbReference>
<dbReference type="PATRIC" id="fig|1560234.3.peg.2316"/>
<sequence length="385" mass="40972">MNRSVSNELRSADVAVLAMPKCSHAQALLSHRIAKDVVFALPDMHCLADLKGMVRCSEPEKEPDAALIMTLLLGSERVQVAWQSIALFAEQAGTTHGATFLDLPEQLQNIAAAQSVEPLLQILGQVVEQPVVVESIAVAQRGEAAGGEGFVSAEIAERAEVCSCMLSIHQEGKGCLAVAQVTFAADGVAHNALLHLLPQSRVEEGTSHELLMEISCIAGSQRLTRDEIASLRSGDVLLGAGSIQETQNALFSLRVGTTPVGMAVECEHGFEVVSFSPYPLDAADSRGEVEMEEAVELEHEMAEQSDETLADSIDTSTLELEVVFEVARAHLPLGELAQVSKGYIFTTDTSVDAPISIKAGNKEIGKGRLVSVADRVGIEIVDVAE</sequence>
<dbReference type="EMBL" id="JXMS01000034">
    <property type="protein sequence ID" value="OBQ45955.1"/>
    <property type="molecule type" value="Genomic_DNA"/>
</dbReference>
<protein>
    <recommendedName>
        <fullName evidence="1">Flagellar motor switch protein FliN-like C-terminal domain-containing protein</fullName>
    </recommendedName>
</protein>
<organism evidence="2 3">
    <name type="scientific">Halodesulfovibrio spirochaetisodalis</name>
    <dbReference type="NCBI Taxonomy" id="1560234"/>
    <lineage>
        <taxon>Bacteria</taxon>
        <taxon>Pseudomonadati</taxon>
        <taxon>Thermodesulfobacteriota</taxon>
        <taxon>Desulfovibrionia</taxon>
        <taxon>Desulfovibrionales</taxon>
        <taxon>Desulfovibrionaceae</taxon>
        <taxon>Halodesulfovibrio</taxon>
    </lineage>
</organism>
<dbReference type="InterPro" id="IPR036429">
    <property type="entry name" value="SpoA-like_sf"/>
</dbReference>